<proteinExistence type="predicted"/>
<dbReference type="EMBL" id="KZ772777">
    <property type="protein sequence ID" value="PTQ31920.1"/>
    <property type="molecule type" value="Genomic_DNA"/>
</dbReference>
<protein>
    <submittedName>
        <fullName evidence="1">Uncharacterized protein</fullName>
    </submittedName>
</protein>
<organism evidence="1 2">
    <name type="scientific">Marchantia polymorpha</name>
    <name type="common">Common liverwort</name>
    <name type="synonym">Marchantia aquatica</name>
    <dbReference type="NCBI Taxonomy" id="3197"/>
    <lineage>
        <taxon>Eukaryota</taxon>
        <taxon>Viridiplantae</taxon>
        <taxon>Streptophyta</taxon>
        <taxon>Embryophyta</taxon>
        <taxon>Marchantiophyta</taxon>
        <taxon>Marchantiopsida</taxon>
        <taxon>Marchantiidae</taxon>
        <taxon>Marchantiales</taxon>
        <taxon>Marchantiaceae</taxon>
        <taxon>Marchantia</taxon>
    </lineage>
</organism>
<evidence type="ECO:0000313" key="2">
    <source>
        <dbReference type="Proteomes" id="UP000244005"/>
    </source>
</evidence>
<gene>
    <name evidence="1" type="ORF">MARPO_0105s0034</name>
</gene>
<keyword evidence="2" id="KW-1185">Reference proteome</keyword>
<sequence>MNIGAPPFARQRIYCLQPGPATGRPRPCFTLGPIDLEHILQDAQGVHNPESSMALGKLHAIFARRVFQFIFACFMHKGFDLGPDDRI</sequence>
<dbReference type="Gramene" id="Mp3g08830.1">
    <property type="protein sequence ID" value="Mp3g08830.1.cds1"/>
    <property type="gene ID" value="Mp3g08830"/>
</dbReference>
<evidence type="ECO:0000313" key="1">
    <source>
        <dbReference type="EMBL" id="PTQ31920.1"/>
    </source>
</evidence>
<accession>A0A2R6WDJ5</accession>
<dbReference type="Proteomes" id="UP000244005">
    <property type="component" value="Unassembled WGS sequence"/>
</dbReference>
<dbReference type="AlphaFoldDB" id="A0A2R6WDJ5"/>
<name>A0A2R6WDJ5_MARPO</name>
<reference evidence="2" key="1">
    <citation type="journal article" date="2017" name="Cell">
        <title>Insights into land plant evolution garnered from the Marchantia polymorpha genome.</title>
        <authorList>
            <person name="Bowman J.L."/>
            <person name="Kohchi T."/>
            <person name="Yamato K.T."/>
            <person name="Jenkins J."/>
            <person name="Shu S."/>
            <person name="Ishizaki K."/>
            <person name="Yamaoka S."/>
            <person name="Nishihama R."/>
            <person name="Nakamura Y."/>
            <person name="Berger F."/>
            <person name="Adam C."/>
            <person name="Aki S.S."/>
            <person name="Althoff F."/>
            <person name="Araki T."/>
            <person name="Arteaga-Vazquez M.A."/>
            <person name="Balasubrmanian S."/>
            <person name="Barry K."/>
            <person name="Bauer D."/>
            <person name="Boehm C.R."/>
            <person name="Briginshaw L."/>
            <person name="Caballero-Perez J."/>
            <person name="Catarino B."/>
            <person name="Chen F."/>
            <person name="Chiyoda S."/>
            <person name="Chovatia M."/>
            <person name="Davies K.M."/>
            <person name="Delmans M."/>
            <person name="Demura T."/>
            <person name="Dierschke T."/>
            <person name="Dolan L."/>
            <person name="Dorantes-Acosta A.E."/>
            <person name="Eklund D.M."/>
            <person name="Florent S.N."/>
            <person name="Flores-Sandoval E."/>
            <person name="Fujiyama A."/>
            <person name="Fukuzawa H."/>
            <person name="Galik B."/>
            <person name="Grimanelli D."/>
            <person name="Grimwood J."/>
            <person name="Grossniklaus U."/>
            <person name="Hamada T."/>
            <person name="Haseloff J."/>
            <person name="Hetherington A.J."/>
            <person name="Higo A."/>
            <person name="Hirakawa Y."/>
            <person name="Hundley H.N."/>
            <person name="Ikeda Y."/>
            <person name="Inoue K."/>
            <person name="Inoue S.I."/>
            <person name="Ishida S."/>
            <person name="Jia Q."/>
            <person name="Kakita M."/>
            <person name="Kanazawa T."/>
            <person name="Kawai Y."/>
            <person name="Kawashima T."/>
            <person name="Kennedy M."/>
            <person name="Kinose K."/>
            <person name="Kinoshita T."/>
            <person name="Kohara Y."/>
            <person name="Koide E."/>
            <person name="Komatsu K."/>
            <person name="Kopischke S."/>
            <person name="Kubo M."/>
            <person name="Kyozuka J."/>
            <person name="Lagercrantz U."/>
            <person name="Lin S.S."/>
            <person name="Lindquist E."/>
            <person name="Lipzen A.M."/>
            <person name="Lu C.W."/>
            <person name="De Luna E."/>
            <person name="Martienssen R.A."/>
            <person name="Minamino N."/>
            <person name="Mizutani M."/>
            <person name="Mizutani M."/>
            <person name="Mochizuki N."/>
            <person name="Monte I."/>
            <person name="Mosher R."/>
            <person name="Nagasaki H."/>
            <person name="Nakagami H."/>
            <person name="Naramoto S."/>
            <person name="Nishitani K."/>
            <person name="Ohtani M."/>
            <person name="Okamoto T."/>
            <person name="Okumura M."/>
            <person name="Phillips J."/>
            <person name="Pollak B."/>
            <person name="Reinders A."/>
            <person name="Rovekamp M."/>
            <person name="Sano R."/>
            <person name="Sawa S."/>
            <person name="Schmid M.W."/>
            <person name="Shirakawa M."/>
            <person name="Solano R."/>
            <person name="Spunde A."/>
            <person name="Suetsugu N."/>
            <person name="Sugano S."/>
            <person name="Sugiyama A."/>
            <person name="Sun R."/>
            <person name="Suzuki Y."/>
            <person name="Takenaka M."/>
            <person name="Takezawa D."/>
            <person name="Tomogane H."/>
            <person name="Tsuzuki M."/>
            <person name="Ueda T."/>
            <person name="Umeda M."/>
            <person name="Ward J.M."/>
            <person name="Watanabe Y."/>
            <person name="Yazaki K."/>
            <person name="Yokoyama R."/>
            <person name="Yoshitake Y."/>
            <person name="Yotsui I."/>
            <person name="Zachgo S."/>
            <person name="Schmutz J."/>
        </authorList>
    </citation>
    <scope>NUCLEOTIDE SEQUENCE [LARGE SCALE GENOMIC DNA]</scope>
    <source>
        <strain evidence="2">Tak-1</strain>
    </source>
</reference>